<dbReference type="InterPro" id="IPR051573">
    <property type="entry name" value="Ankyrin-SOCS_box_domain"/>
</dbReference>
<evidence type="ECO:0000313" key="5">
    <source>
        <dbReference type="EMBL" id="KAL1541334.1"/>
    </source>
</evidence>
<evidence type="ECO:0000313" key="6">
    <source>
        <dbReference type="Proteomes" id="UP001567538"/>
    </source>
</evidence>
<evidence type="ECO:0000256" key="2">
    <source>
        <dbReference type="ARBA" id="ARBA00022737"/>
    </source>
</evidence>
<dbReference type="PANTHER" id="PTHR24136:SF15">
    <property type="entry name" value="ANK_REP_REGION DOMAIN-CONTAINING PROTEIN"/>
    <property type="match status" value="1"/>
</dbReference>
<protein>
    <submittedName>
        <fullName evidence="5">Ankyrin repeat family protein</fullName>
    </submittedName>
</protein>
<dbReference type="Pfam" id="PF12796">
    <property type="entry name" value="Ank_2"/>
    <property type="match status" value="1"/>
</dbReference>
<dbReference type="Gene3D" id="1.25.40.20">
    <property type="entry name" value="Ankyrin repeat-containing domain"/>
    <property type="match status" value="1"/>
</dbReference>
<dbReference type="AlphaFoldDB" id="A0ABD1GBA1"/>
<organism evidence="5 6">
    <name type="scientific">Salvia divinorum</name>
    <name type="common">Maria pastora</name>
    <name type="synonym">Diviner's sage</name>
    <dbReference type="NCBI Taxonomy" id="28513"/>
    <lineage>
        <taxon>Eukaryota</taxon>
        <taxon>Viridiplantae</taxon>
        <taxon>Streptophyta</taxon>
        <taxon>Embryophyta</taxon>
        <taxon>Tracheophyta</taxon>
        <taxon>Spermatophyta</taxon>
        <taxon>Magnoliopsida</taxon>
        <taxon>eudicotyledons</taxon>
        <taxon>Gunneridae</taxon>
        <taxon>Pentapetalae</taxon>
        <taxon>asterids</taxon>
        <taxon>lamiids</taxon>
        <taxon>Lamiales</taxon>
        <taxon>Lamiaceae</taxon>
        <taxon>Nepetoideae</taxon>
        <taxon>Mentheae</taxon>
        <taxon>Salviinae</taxon>
        <taxon>Salvia</taxon>
        <taxon>Salvia subgen. Calosphace</taxon>
    </lineage>
</organism>
<keyword evidence="6" id="KW-1185">Reference proteome</keyword>
<accession>A0ABD1GBA1</accession>
<comment type="caution">
    <text evidence="5">The sequence shown here is derived from an EMBL/GenBank/DDBJ whole genome shotgun (WGS) entry which is preliminary data.</text>
</comment>
<dbReference type="PROSITE" id="PS50088">
    <property type="entry name" value="ANK_REPEAT"/>
    <property type="match status" value="2"/>
</dbReference>
<keyword evidence="2" id="KW-0677">Repeat</keyword>
<dbReference type="PANTHER" id="PTHR24136">
    <property type="entry name" value="SOWAH (DROSOPHILA) HOMOLOG"/>
    <property type="match status" value="1"/>
</dbReference>
<feature type="repeat" description="ANK" evidence="4">
    <location>
        <begin position="75"/>
        <end position="107"/>
    </location>
</feature>
<keyword evidence="3 4" id="KW-0040">ANK repeat</keyword>
<gene>
    <name evidence="5" type="ORF">AAHA92_25571</name>
</gene>
<reference evidence="5 6" key="1">
    <citation type="submission" date="2024-06" db="EMBL/GenBank/DDBJ databases">
        <title>A chromosome level genome sequence of Diviner's sage (Salvia divinorum).</title>
        <authorList>
            <person name="Ford S.A."/>
            <person name="Ro D.-K."/>
            <person name="Ness R.W."/>
            <person name="Phillips M.A."/>
        </authorList>
    </citation>
    <scope>NUCLEOTIDE SEQUENCE [LARGE SCALE GENOMIC DNA]</scope>
    <source>
        <strain evidence="5">SAF-2024a</strain>
        <tissue evidence="5">Leaf</tissue>
    </source>
</reference>
<feature type="repeat" description="ANK" evidence="4">
    <location>
        <begin position="148"/>
        <end position="180"/>
    </location>
</feature>
<dbReference type="InterPro" id="IPR002110">
    <property type="entry name" value="Ankyrin_rpt"/>
</dbReference>
<evidence type="ECO:0000256" key="4">
    <source>
        <dbReference type="PROSITE-ProRule" id="PRU00023"/>
    </source>
</evidence>
<comment type="similarity">
    <text evidence="1">Belongs to the ankyrin SOCS box (ASB) family.</text>
</comment>
<name>A0ABD1GBA1_SALDI</name>
<dbReference type="InterPro" id="IPR036770">
    <property type="entry name" value="Ankyrin_rpt-contain_sf"/>
</dbReference>
<dbReference type="SMART" id="SM00248">
    <property type="entry name" value="ANK"/>
    <property type="match status" value="4"/>
</dbReference>
<dbReference type="Pfam" id="PF13857">
    <property type="entry name" value="Ank_5"/>
    <property type="match status" value="1"/>
</dbReference>
<evidence type="ECO:0000256" key="3">
    <source>
        <dbReference type="ARBA" id="ARBA00023043"/>
    </source>
</evidence>
<dbReference type="Proteomes" id="UP001567538">
    <property type="component" value="Unassembled WGS sequence"/>
</dbReference>
<evidence type="ECO:0000256" key="1">
    <source>
        <dbReference type="ARBA" id="ARBA00005949"/>
    </source>
</evidence>
<sequence>MPMPMPDGRRDGADEEAVALFGEEGMELDVENDIDQSEIPLHLRPLVSAAESGDLNALRLALENYKGNIDDPMEDGDTLLHLTCLYGHLNCVKFLLENGSNLEAKDEEGGIPLHDACAGGYTDIAQLIISHAKEPACVGRMLETVDTEGDTPLHHAARGEYSDVIRLLLAHGASPTKTNIHGKTPLELADPETEAWRVLKEALGSVP</sequence>
<dbReference type="FunFam" id="1.25.40.20:FF:000316">
    <property type="entry name" value="BRCA1-associated RING domain protein 1"/>
    <property type="match status" value="1"/>
</dbReference>
<dbReference type="PROSITE" id="PS50297">
    <property type="entry name" value="ANK_REP_REGION"/>
    <property type="match status" value="2"/>
</dbReference>
<proteinExistence type="inferred from homology"/>
<dbReference type="EMBL" id="JBEAFC010000009">
    <property type="protein sequence ID" value="KAL1541334.1"/>
    <property type="molecule type" value="Genomic_DNA"/>
</dbReference>
<dbReference type="SUPFAM" id="SSF48403">
    <property type="entry name" value="Ankyrin repeat"/>
    <property type="match status" value="1"/>
</dbReference>